<evidence type="ECO:0000313" key="2">
    <source>
        <dbReference type="EMBL" id="KAL0461277.1"/>
    </source>
</evidence>
<feature type="domain" description="Reverse transcriptase Ty1/copia-type" evidence="1">
    <location>
        <begin position="2"/>
        <end position="65"/>
    </location>
</feature>
<protein>
    <submittedName>
        <fullName evidence="2">Mitochondrial protein</fullName>
    </submittedName>
</protein>
<comment type="caution">
    <text evidence="2">The sequence shown here is derived from an EMBL/GenBank/DDBJ whole genome shotgun (WGS) entry which is preliminary data.</text>
</comment>
<reference evidence="2" key="1">
    <citation type="submission" date="2020-06" db="EMBL/GenBank/DDBJ databases">
        <authorList>
            <person name="Li T."/>
            <person name="Hu X."/>
            <person name="Zhang T."/>
            <person name="Song X."/>
            <person name="Zhang H."/>
            <person name="Dai N."/>
            <person name="Sheng W."/>
            <person name="Hou X."/>
            <person name="Wei L."/>
        </authorList>
    </citation>
    <scope>NUCLEOTIDE SEQUENCE</scope>
    <source>
        <strain evidence="2">KEN1</strain>
        <tissue evidence="2">Leaf</tissue>
    </source>
</reference>
<dbReference type="PANTHER" id="PTHR11439:SF470">
    <property type="entry name" value="CYSTEINE-RICH RLK (RECEPTOR-LIKE PROTEIN KINASE) 8"/>
    <property type="match status" value="1"/>
</dbReference>
<dbReference type="CDD" id="cd09272">
    <property type="entry name" value="RNase_HI_RT_Ty1"/>
    <property type="match status" value="1"/>
</dbReference>
<sequence length="305" mass="33816">MDEIKLVKDYLHALFTIKDIGDARYFLGLKIARNSTSICVAQTKYVNDIITDVGLVNAKSSSTPLPQGLKLNAECGGLLPNPYSYRRLIGCLLYLGFTRSNIFHSVQQLSQFITRPCEGHWKATLHVVRYLKGCPSQGFFLPVQNSFVLKAYCDADWASCSNSRRSLSGFCIFLGDALAAIHITANPVFHERTNHIEMDCHIVLDAFKEGFIVPTYVRSSLQFADIFTKPLPLKVFAFLSSKLGLVSLAPSPTYGGIVESGDLQHQQHHPAIEDTRLAAKINLMEVGYIKAETESCSHITISLLS</sequence>
<accession>A0AAW2Y656</accession>
<dbReference type="EMBL" id="JACGWN010000001">
    <property type="protein sequence ID" value="KAL0461277.1"/>
    <property type="molecule type" value="Genomic_DNA"/>
</dbReference>
<gene>
    <name evidence="2" type="ORF">Slati_0015300</name>
</gene>
<evidence type="ECO:0000259" key="1">
    <source>
        <dbReference type="Pfam" id="PF07727"/>
    </source>
</evidence>
<proteinExistence type="predicted"/>
<dbReference type="PANTHER" id="PTHR11439">
    <property type="entry name" value="GAG-POL-RELATED RETROTRANSPOSON"/>
    <property type="match status" value="1"/>
</dbReference>
<dbReference type="AlphaFoldDB" id="A0AAW2Y656"/>
<reference evidence="2" key="2">
    <citation type="journal article" date="2024" name="Plant">
        <title>Genomic evolution and insights into agronomic trait innovations of Sesamum species.</title>
        <authorList>
            <person name="Miao H."/>
            <person name="Wang L."/>
            <person name="Qu L."/>
            <person name="Liu H."/>
            <person name="Sun Y."/>
            <person name="Le M."/>
            <person name="Wang Q."/>
            <person name="Wei S."/>
            <person name="Zheng Y."/>
            <person name="Lin W."/>
            <person name="Duan Y."/>
            <person name="Cao H."/>
            <person name="Xiong S."/>
            <person name="Wang X."/>
            <person name="Wei L."/>
            <person name="Li C."/>
            <person name="Ma Q."/>
            <person name="Ju M."/>
            <person name="Zhao R."/>
            <person name="Li G."/>
            <person name="Mu C."/>
            <person name="Tian Q."/>
            <person name="Mei H."/>
            <person name="Zhang T."/>
            <person name="Gao T."/>
            <person name="Zhang H."/>
        </authorList>
    </citation>
    <scope>NUCLEOTIDE SEQUENCE</scope>
    <source>
        <strain evidence="2">KEN1</strain>
    </source>
</reference>
<organism evidence="2">
    <name type="scientific">Sesamum latifolium</name>
    <dbReference type="NCBI Taxonomy" id="2727402"/>
    <lineage>
        <taxon>Eukaryota</taxon>
        <taxon>Viridiplantae</taxon>
        <taxon>Streptophyta</taxon>
        <taxon>Embryophyta</taxon>
        <taxon>Tracheophyta</taxon>
        <taxon>Spermatophyta</taxon>
        <taxon>Magnoliopsida</taxon>
        <taxon>eudicotyledons</taxon>
        <taxon>Gunneridae</taxon>
        <taxon>Pentapetalae</taxon>
        <taxon>asterids</taxon>
        <taxon>lamiids</taxon>
        <taxon>Lamiales</taxon>
        <taxon>Pedaliaceae</taxon>
        <taxon>Sesamum</taxon>
    </lineage>
</organism>
<name>A0AAW2Y656_9LAMI</name>
<dbReference type="Pfam" id="PF07727">
    <property type="entry name" value="RVT_2"/>
    <property type="match status" value="1"/>
</dbReference>
<dbReference type="InterPro" id="IPR013103">
    <property type="entry name" value="RVT_2"/>
</dbReference>